<dbReference type="InterPro" id="IPR036259">
    <property type="entry name" value="MFS_trans_sf"/>
</dbReference>
<feature type="transmembrane region" description="Helical" evidence="2">
    <location>
        <begin position="324"/>
        <end position="345"/>
    </location>
</feature>
<feature type="transmembrane region" description="Helical" evidence="2">
    <location>
        <begin position="178"/>
        <end position="195"/>
    </location>
</feature>
<dbReference type="EMBL" id="CAFBQP010000025">
    <property type="protein sequence ID" value="CAB5059073.1"/>
    <property type="molecule type" value="Genomic_DNA"/>
</dbReference>
<accession>A0A6J7E898</accession>
<dbReference type="EMBL" id="CAFBLR010000105">
    <property type="protein sequence ID" value="CAB4878258.1"/>
    <property type="molecule type" value="Genomic_DNA"/>
</dbReference>
<feature type="transmembrane region" description="Helical" evidence="2">
    <location>
        <begin position="232"/>
        <end position="251"/>
    </location>
</feature>
<feature type="transmembrane region" description="Helical" evidence="2">
    <location>
        <begin position="447"/>
        <end position="464"/>
    </location>
</feature>
<feature type="transmembrane region" description="Helical" evidence="2">
    <location>
        <begin position="207"/>
        <end position="226"/>
    </location>
</feature>
<sequence>MSANGNDPLDDLLGAKRPPRNIDNALDDMTKAAATTRSAGDALDELIAGSGARPRSDVSTSESDRVETRSRWSLALALALAGVGLSGVLTESVAASQLLGNSGPMALALVWPLGGVGLLIIAFIQSRYVDRFARLGVVRWLFIAYAAAFVVMLILFAVNIPQKVPAAIAWLLADQMNFLLPLVVWTVAGDVFTTGQGVTVFPRISRWLFGGQVVGLGIAVLAPVIFDQGDISLTWLLVLPPVICAVTAWILPKALATATTGLGHQREQSATAAFRETIKLIRELPAYRWMFWVGLLAIFGGTMVDFGFLHMAQERFPDTGTLQAFYAGTSLVCFVLCWLLQTFGAAKLINRFGVARILQLLPIGALLGTAVLVVGGTTRTVIVGSIALVLWRLPRWSIDGSARQAAMANLPDERRLRSSFVIDMGPLAISLIVASGPIAIAAATDNLWIAPLIGLVIVVPALFLSTRTVRTWDDTQLSYRLKRRKRLG</sequence>
<name>A0A6J7E898_9ZZZZ</name>
<evidence type="ECO:0000313" key="5">
    <source>
        <dbReference type="EMBL" id="CAB4878258.1"/>
    </source>
</evidence>
<dbReference type="AlphaFoldDB" id="A0A6J7E898"/>
<feature type="transmembrane region" description="Helical" evidence="2">
    <location>
        <begin position="419"/>
        <end position="441"/>
    </location>
</feature>
<evidence type="ECO:0000313" key="4">
    <source>
        <dbReference type="EMBL" id="CAB4758396.1"/>
    </source>
</evidence>
<evidence type="ECO:0000256" key="1">
    <source>
        <dbReference type="SAM" id="MobiDB-lite"/>
    </source>
</evidence>
<gene>
    <name evidence="3" type="ORF">UFOPK2602_01331</name>
    <name evidence="4" type="ORF">UFOPK2806_01479</name>
    <name evidence="5" type="ORF">UFOPK3417_01129</name>
    <name evidence="6" type="ORF">UFOPK4306_00838</name>
</gene>
<keyword evidence="2" id="KW-1133">Transmembrane helix</keyword>
<evidence type="ECO:0000313" key="6">
    <source>
        <dbReference type="EMBL" id="CAB5059073.1"/>
    </source>
</evidence>
<feature type="transmembrane region" description="Helical" evidence="2">
    <location>
        <begin position="105"/>
        <end position="124"/>
    </location>
</feature>
<feature type="transmembrane region" description="Helical" evidence="2">
    <location>
        <begin position="381"/>
        <end position="398"/>
    </location>
</feature>
<protein>
    <submittedName>
        <fullName evidence="5">Unannotated protein</fullName>
    </submittedName>
</protein>
<feature type="region of interest" description="Disordered" evidence="1">
    <location>
        <begin position="1"/>
        <end position="28"/>
    </location>
</feature>
<dbReference type="SUPFAM" id="SSF103473">
    <property type="entry name" value="MFS general substrate transporter"/>
    <property type="match status" value="1"/>
</dbReference>
<feature type="transmembrane region" description="Helical" evidence="2">
    <location>
        <begin position="136"/>
        <end position="158"/>
    </location>
</feature>
<feature type="transmembrane region" description="Helical" evidence="2">
    <location>
        <begin position="74"/>
        <end position="99"/>
    </location>
</feature>
<evidence type="ECO:0000313" key="3">
    <source>
        <dbReference type="EMBL" id="CAB4714023.1"/>
    </source>
</evidence>
<evidence type="ECO:0000256" key="2">
    <source>
        <dbReference type="SAM" id="Phobius"/>
    </source>
</evidence>
<feature type="transmembrane region" description="Helical" evidence="2">
    <location>
        <begin position="357"/>
        <end position="375"/>
    </location>
</feature>
<dbReference type="EMBL" id="CAEZYY010000019">
    <property type="protein sequence ID" value="CAB4758396.1"/>
    <property type="molecule type" value="Genomic_DNA"/>
</dbReference>
<keyword evidence="2" id="KW-0472">Membrane</keyword>
<reference evidence="5" key="1">
    <citation type="submission" date="2020-05" db="EMBL/GenBank/DDBJ databases">
        <authorList>
            <person name="Chiriac C."/>
            <person name="Salcher M."/>
            <person name="Ghai R."/>
            <person name="Kavagutti S V."/>
        </authorList>
    </citation>
    <scope>NUCLEOTIDE SEQUENCE</scope>
</reference>
<organism evidence="5">
    <name type="scientific">freshwater metagenome</name>
    <dbReference type="NCBI Taxonomy" id="449393"/>
    <lineage>
        <taxon>unclassified sequences</taxon>
        <taxon>metagenomes</taxon>
        <taxon>ecological metagenomes</taxon>
    </lineage>
</organism>
<dbReference type="EMBL" id="CAEZXX010000088">
    <property type="protein sequence ID" value="CAB4714023.1"/>
    <property type="molecule type" value="Genomic_DNA"/>
</dbReference>
<proteinExistence type="predicted"/>
<feature type="transmembrane region" description="Helical" evidence="2">
    <location>
        <begin position="289"/>
        <end position="312"/>
    </location>
</feature>
<dbReference type="Gene3D" id="1.20.1250.20">
    <property type="entry name" value="MFS general substrate transporter like domains"/>
    <property type="match status" value="1"/>
</dbReference>
<keyword evidence="2" id="KW-0812">Transmembrane</keyword>